<evidence type="ECO:0000313" key="1">
    <source>
        <dbReference type="EMBL" id="GEC14239.1"/>
    </source>
</evidence>
<dbReference type="OrthoDB" id="8478167at2"/>
<accession>A0A4Y3W8I0</accession>
<reference evidence="1 2" key="1">
    <citation type="submission" date="2019-06" db="EMBL/GenBank/DDBJ databases">
        <title>Whole genome shotgun sequence of Nitrobacter winogradskyi NBRC 14297.</title>
        <authorList>
            <person name="Hosoyama A."/>
            <person name="Uohara A."/>
            <person name="Ohji S."/>
            <person name="Ichikawa N."/>
        </authorList>
    </citation>
    <scope>NUCLEOTIDE SEQUENCE [LARGE SCALE GENOMIC DNA]</scope>
    <source>
        <strain evidence="1 2">NBRC 14297</strain>
    </source>
</reference>
<dbReference type="EMBL" id="BJNF01000002">
    <property type="protein sequence ID" value="GEC14239.1"/>
    <property type="molecule type" value="Genomic_DNA"/>
</dbReference>
<gene>
    <name evidence="1" type="ORF">NWI01_01310</name>
</gene>
<evidence type="ECO:0000313" key="2">
    <source>
        <dbReference type="Proteomes" id="UP000318825"/>
    </source>
</evidence>
<dbReference type="Proteomes" id="UP000318825">
    <property type="component" value="Unassembled WGS sequence"/>
</dbReference>
<protein>
    <submittedName>
        <fullName evidence="1">Uncharacterized protein</fullName>
    </submittedName>
</protein>
<name>A0A4Y3W8I0_NITWI</name>
<dbReference type="RefSeq" id="WP_141381816.1">
    <property type="nucleotide sequence ID" value="NZ_BJNF01000002.1"/>
</dbReference>
<comment type="caution">
    <text evidence="1">The sequence shown here is derived from an EMBL/GenBank/DDBJ whole genome shotgun (WGS) entry which is preliminary data.</text>
</comment>
<proteinExistence type="predicted"/>
<dbReference type="AlphaFoldDB" id="A0A4Y3W8I0"/>
<organism evidence="1 2">
    <name type="scientific">Nitrobacter winogradskyi</name>
    <name type="common">Nitrobacter agilis</name>
    <dbReference type="NCBI Taxonomy" id="913"/>
    <lineage>
        <taxon>Bacteria</taxon>
        <taxon>Pseudomonadati</taxon>
        <taxon>Pseudomonadota</taxon>
        <taxon>Alphaproteobacteria</taxon>
        <taxon>Hyphomicrobiales</taxon>
        <taxon>Nitrobacteraceae</taxon>
        <taxon>Nitrobacter</taxon>
    </lineage>
</organism>
<sequence>MQKTPLATPGLGRSRLASLLSVILLGAALAACSGGDFGRVRQDARNDDMHRWMGAEATGSIGRQPSRFQLTDNERQLRDLAYPLVEPPHSRPAWKSVFGNYDPLAAPWRQKPAFDRSAYGRLLLDEPHRSHASRYAQLIDDVRDDLTRFDPFFNTARQVFDLDSKRNASLRLVSDLSPRERADAVARMEENTLIVQWVQQCLEQRIASYRWALEHLVIHAPDGVAADADRLIGHLAVLSANPPVASAPVIGRALRTRG</sequence>
<dbReference type="PROSITE" id="PS51257">
    <property type="entry name" value="PROKAR_LIPOPROTEIN"/>
    <property type="match status" value="1"/>
</dbReference>